<keyword evidence="1" id="KW-1133">Transmembrane helix</keyword>
<dbReference type="Proteomes" id="UP000322244">
    <property type="component" value="Unassembled WGS sequence"/>
</dbReference>
<accession>A0A5A7SIA0</accession>
<keyword evidence="3" id="KW-1185">Reference proteome</keyword>
<protein>
    <submittedName>
        <fullName evidence="2">Uncharacterized protein</fullName>
    </submittedName>
</protein>
<dbReference type="RefSeq" id="WP_149428689.1">
    <property type="nucleotide sequence ID" value="NZ_VLNY01000001.1"/>
</dbReference>
<keyword evidence="1" id="KW-0472">Membrane</keyword>
<dbReference type="AlphaFoldDB" id="A0A5A7SIA0"/>
<evidence type="ECO:0000313" key="2">
    <source>
        <dbReference type="EMBL" id="KAA0024912.1"/>
    </source>
</evidence>
<gene>
    <name evidence="2" type="ORF">FOY51_03030</name>
</gene>
<dbReference type="EMBL" id="VLNY01000001">
    <property type="protein sequence ID" value="KAA0024912.1"/>
    <property type="molecule type" value="Genomic_DNA"/>
</dbReference>
<feature type="transmembrane region" description="Helical" evidence="1">
    <location>
        <begin position="31"/>
        <end position="50"/>
    </location>
</feature>
<name>A0A5A7SIA0_9NOCA</name>
<evidence type="ECO:0000313" key="3">
    <source>
        <dbReference type="Proteomes" id="UP000322244"/>
    </source>
</evidence>
<sequence length="241" mass="25570">MHEPMGATESGVVQISAQSASWRLRWADVRVLRAVALCTTAVIACCFVSSCTNNRQPARTMAQSSSLAGAATTSPVAIASASSPCVLTPNQVAAIVQPVTAVTLDNSEYINKGKESAAENCTYAWLPPNNNGEQEHFDLSRYAYVDNKKTTSMAKLQDNYVESTYGGSSPTEVYTSVAATLNTLQVSSVLHPDIGKGLVTSGSDSFYLAGPGKYWYECDLSLYDDEAKLLALAEAVAASDS</sequence>
<organism evidence="2 3">
    <name type="scientific">Antrihabitans cavernicola</name>
    <dbReference type="NCBI Taxonomy" id="2495913"/>
    <lineage>
        <taxon>Bacteria</taxon>
        <taxon>Bacillati</taxon>
        <taxon>Actinomycetota</taxon>
        <taxon>Actinomycetes</taxon>
        <taxon>Mycobacteriales</taxon>
        <taxon>Nocardiaceae</taxon>
        <taxon>Antrihabitans</taxon>
    </lineage>
</organism>
<reference evidence="2 3" key="1">
    <citation type="submission" date="2019-07" db="EMBL/GenBank/DDBJ databases">
        <title>Rhodococcus cavernicolus sp. nov., isolated from a cave.</title>
        <authorList>
            <person name="Lee S.D."/>
        </authorList>
    </citation>
    <scope>NUCLEOTIDE SEQUENCE [LARGE SCALE GENOMIC DNA]</scope>
    <source>
        <strain evidence="2 3">C1-24</strain>
    </source>
</reference>
<proteinExistence type="predicted"/>
<evidence type="ECO:0000256" key="1">
    <source>
        <dbReference type="SAM" id="Phobius"/>
    </source>
</evidence>
<comment type="caution">
    <text evidence="2">The sequence shown here is derived from an EMBL/GenBank/DDBJ whole genome shotgun (WGS) entry which is preliminary data.</text>
</comment>
<keyword evidence="1" id="KW-0812">Transmembrane</keyword>